<feature type="domain" description="PIH1 N-terminal" evidence="4">
    <location>
        <begin position="52"/>
        <end position="179"/>
    </location>
</feature>
<proteinExistence type="inferred from homology"/>
<feature type="region of interest" description="Disordered" evidence="3">
    <location>
        <begin position="169"/>
        <end position="205"/>
    </location>
</feature>
<comment type="similarity">
    <text evidence="1">Belongs to the PIH1 family.</text>
</comment>
<comment type="function">
    <text evidence="2">Involved in the assembly of C/D box small nucleolar ribonucleoprotein (snoRNP) particles. Recruits the SWI/SNF complex to the core promoter of rRNA genes and enhances pre-rRNA transcription. Mediates interaction of TELO2 with the R2TP complex which is necessary for the stability of MTOR and SMG1. Positively regulates the assembly and activity of the mTORC1 complex.</text>
</comment>
<dbReference type="GO" id="GO:0006364">
    <property type="term" value="P:rRNA processing"/>
    <property type="evidence" value="ECO:0007669"/>
    <property type="project" value="TreeGrafter"/>
</dbReference>
<dbReference type="GO" id="GO:1990904">
    <property type="term" value="C:ribonucleoprotein complex"/>
    <property type="evidence" value="ECO:0007669"/>
    <property type="project" value="TreeGrafter"/>
</dbReference>
<keyword evidence="6" id="KW-1185">Reference proteome</keyword>
<dbReference type="PANTHER" id="PTHR22997">
    <property type="entry name" value="PIH1 DOMAIN-CONTAINING PROTEIN 1"/>
    <property type="match status" value="1"/>
</dbReference>
<name>A0AAD4N187_9BILA</name>
<comment type="caution">
    <text evidence="5">The sequence shown here is derived from an EMBL/GenBank/DDBJ whole genome shotgun (WGS) entry which is preliminary data.</text>
</comment>
<dbReference type="Pfam" id="PF08190">
    <property type="entry name" value="PIH1"/>
    <property type="match status" value="1"/>
</dbReference>
<evidence type="ECO:0000256" key="1">
    <source>
        <dbReference type="ARBA" id="ARBA00008511"/>
    </source>
</evidence>
<feature type="compositionally biased region" description="Polar residues" evidence="3">
    <location>
        <begin position="184"/>
        <end position="203"/>
    </location>
</feature>
<protein>
    <submittedName>
        <fullName evidence="5">Pre-RNA processing PIH1/Nop17 domain-containing protein</fullName>
    </submittedName>
</protein>
<organism evidence="5 6">
    <name type="scientific">Ditylenchus destructor</name>
    <dbReference type="NCBI Taxonomy" id="166010"/>
    <lineage>
        <taxon>Eukaryota</taxon>
        <taxon>Metazoa</taxon>
        <taxon>Ecdysozoa</taxon>
        <taxon>Nematoda</taxon>
        <taxon>Chromadorea</taxon>
        <taxon>Rhabditida</taxon>
        <taxon>Tylenchina</taxon>
        <taxon>Tylenchomorpha</taxon>
        <taxon>Sphaerularioidea</taxon>
        <taxon>Anguinidae</taxon>
        <taxon>Anguininae</taxon>
        <taxon>Ditylenchus</taxon>
    </lineage>
</organism>
<dbReference type="GO" id="GO:0005737">
    <property type="term" value="C:cytoplasm"/>
    <property type="evidence" value="ECO:0007669"/>
    <property type="project" value="TreeGrafter"/>
</dbReference>
<gene>
    <name evidence="5" type="ORF">DdX_08497</name>
</gene>
<evidence type="ECO:0000259" key="4">
    <source>
        <dbReference type="Pfam" id="PF08190"/>
    </source>
</evidence>
<reference evidence="5" key="1">
    <citation type="submission" date="2022-01" db="EMBL/GenBank/DDBJ databases">
        <title>Genome Sequence Resource for Two Populations of Ditylenchus destructor, the Migratory Endoparasitic Phytonematode.</title>
        <authorList>
            <person name="Zhang H."/>
            <person name="Lin R."/>
            <person name="Xie B."/>
        </authorList>
    </citation>
    <scope>NUCLEOTIDE SEQUENCE</scope>
    <source>
        <strain evidence="5">BazhouSP</strain>
    </source>
</reference>
<dbReference type="PANTHER" id="PTHR22997:SF0">
    <property type="entry name" value="PIH1 DOMAIN-CONTAINING PROTEIN 1"/>
    <property type="match status" value="1"/>
</dbReference>
<dbReference type="EMBL" id="JAKKPZ010000013">
    <property type="protein sequence ID" value="KAI1714402.1"/>
    <property type="molecule type" value="Genomic_DNA"/>
</dbReference>
<dbReference type="AlphaFoldDB" id="A0AAD4N187"/>
<evidence type="ECO:0000313" key="5">
    <source>
        <dbReference type="EMBL" id="KAI1714402.1"/>
    </source>
</evidence>
<evidence type="ECO:0000256" key="3">
    <source>
        <dbReference type="SAM" id="MobiDB-lite"/>
    </source>
</evidence>
<accession>A0AAD4N187</accession>
<evidence type="ECO:0000313" key="6">
    <source>
        <dbReference type="Proteomes" id="UP001201812"/>
    </source>
</evidence>
<dbReference type="InterPro" id="IPR012981">
    <property type="entry name" value="PIH1_N"/>
</dbReference>
<sequence length="328" mass="36968">MRGSKRLITEVNRDDDDVWTVYPVPGFVVKFKDARFTNTSQMIAEKSTSSDVSSGVKFFLNIAHCAELPPPKQDLEEDEVVHLMATANPFKIPLSIGEIDRITDKQGEEVPKVDVLVNSIFFHKRVQQSEFFRQLTITTVCDLIESRHGVRLDPTSQIILRNKKAMGELNSQRIRKKPTESLKPATQSNKNGSTSKSGLSNNRPGIEVVENMAGGSVEEEGDVEMDTVESLEEASSSANKPRNYRVQILNGRMADIRIRARDESEELVQDPNRLTLKMNEDRCVLIVDGFRTVTDIYMPYKLVDTEAECTFNSSNATLIIKCPINWNQ</sequence>
<evidence type="ECO:0000256" key="2">
    <source>
        <dbReference type="ARBA" id="ARBA00046233"/>
    </source>
</evidence>
<dbReference type="Proteomes" id="UP001201812">
    <property type="component" value="Unassembled WGS sequence"/>
</dbReference>
<dbReference type="GO" id="GO:0000492">
    <property type="term" value="P:box C/D snoRNP assembly"/>
    <property type="evidence" value="ECO:0007669"/>
    <property type="project" value="TreeGrafter"/>
</dbReference>
<dbReference type="GO" id="GO:0097255">
    <property type="term" value="C:R2TP complex"/>
    <property type="evidence" value="ECO:0007669"/>
    <property type="project" value="TreeGrafter"/>
</dbReference>
<dbReference type="InterPro" id="IPR050734">
    <property type="entry name" value="PIH1/Kintoun_subfamily"/>
</dbReference>